<dbReference type="SUPFAM" id="SSF48452">
    <property type="entry name" value="TPR-like"/>
    <property type="match status" value="2"/>
</dbReference>
<dbReference type="PROSITE" id="PS50005">
    <property type="entry name" value="TPR"/>
    <property type="match status" value="1"/>
</dbReference>
<dbReference type="AlphaFoldDB" id="A0A5C5V026"/>
<reference evidence="6 7" key="1">
    <citation type="submission" date="2019-02" db="EMBL/GenBank/DDBJ databases">
        <title>Deep-cultivation of Planctomycetes and their phenomic and genomic characterization uncovers novel biology.</title>
        <authorList>
            <person name="Wiegand S."/>
            <person name="Jogler M."/>
            <person name="Boedeker C."/>
            <person name="Pinto D."/>
            <person name="Vollmers J."/>
            <person name="Rivas-Marin E."/>
            <person name="Kohn T."/>
            <person name="Peeters S.H."/>
            <person name="Heuer A."/>
            <person name="Rast P."/>
            <person name="Oberbeckmann S."/>
            <person name="Bunk B."/>
            <person name="Jeske O."/>
            <person name="Meyerdierks A."/>
            <person name="Storesund J.E."/>
            <person name="Kallscheuer N."/>
            <person name="Luecker S."/>
            <person name="Lage O.M."/>
            <person name="Pohl T."/>
            <person name="Merkel B.J."/>
            <person name="Hornburger P."/>
            <person name="Mueller R.-W."/>
            <person name="Bruemmer F."/>
            <person name="Labrenz M."/>
            <person name="Spormann A.M."/>
            <person name="Op Den Camp H."/>
            <person name="Overmann J."/>
            <person name="Amann R."/>
            <person name="Jetten M.S.M."/>
            <person name="Mascher T."/>
            <person name="Medema M.H."/>
            <person name="Devos D.P."/>
            <person name="Kaster A.-K."/>
            <person name="Ovreas L."/>
            <person name="Rohde M."/>
            <person name="Galperin M.Y."/>
            <person name="Jogler C."/>
        </authorList>
    </citation>
    <scope>NUCLEOTIDE SEQUENCE [LARGE SCALE GENOMIC DNA]</scope>
    <source>
        <strain evidence="6 7">KOR34</strain>
    </source>
</reference>
<dbReference type="SMART" id="SM00028">
    <property type="entry name" value="TPR"/>
    <property type="match status" value="3"/>
</dbReference>
<sequence>MLKSSPPVADTAPNQSDADAPPAAGRMQRLRDWAKEHPKRTLIVGGLLGVTAAATMAGWLVLADMAAPYQAATVERALKALDDGELEYAEDLVLQIQANGNLDPNEVGGPLFVLGAVKAARSATEFSPEHRRRGYLLAAGYLTKAREAGFPPGREHEGQYLLGKSLIRSNQLKKGVAVLEEALAANPERVEDMHRLVAEAHFYSEQPIYDLVLRHLDRALATTELKEPERSQAIVLKALSLSAAGRFEEAVQALEQSDPAEGPARRLLVEAQIVVKQLEQAAGTGQQPQGVDELVDNAERLLDQAWQADKLATRRGANQLLRAQLRRLQGKTNEALALLDEVQQTHGQEPEGVAAAVAEGEMYQALNEDELAVQKYRVAMDSINDPISYRSELLPLSQLRALLLAAHSGFVAQDKHHAAAEIVERMYPVFSRNQQLELKAHTYAAWGERLLARADQEPWAAEELRDEGRAKFREAGVNYELLADSRFADKRYTQHMWEASEAYFNGQSYTSALRVIRHYLKNEPQQRNALALLRLGQTLLALDKPAGAIDAFNECIEFHSQDAAVYAARLECARAYRDVNEADRARVLLNQNLIGSTLAPQSPEWRDSKFELGRLLHSQQQYAEAIEHLEEAILRYPDNPQTRLAQYLVAEAYRYAADAPLKRYAEAKTVNERERNYNDINDDLGAALEYYERVRREIALQSNWSTVERAMIRNCYMFKGTVLFQLGVLEQDEAARTANDGKAEITAAHQAKAKEHLTAAVQAYSDLSAQFQDEPIILEVLVQISQCWRRLDDPIKARGQIVRAIGLLDQMPRDTDFATTTNLSRNEWDAMLNEMQTW</sequence>
<dbReference type="InterPro" id="IPR013105">
    <property type="entry name" value="TPR_2"/>
</dbReference>
<feature type="transmembrane region" description="Helical" evidence="5">
    <location>
        <begin position="41"/>
        <end position="62"/>
    </location>
</feature>
<keyword evidence="7" id="KW-1185">Reference proteome</keyword>
<dbReference type="Gene3D" id="1.25.40.10">
    <property type="entry name" value="Tetratricopeptide repeat domain"/>
    <property type="match status" value="3"/>
</dbReference>
<proteinExistence type="predicted"/>
<organism evidence="6 7">
    <name type="scientific">Posidoniimonas corsicana</name>
    <dbReference type="NCBI Taxonomy" id="1938618"/>
    <lineage>
        <taxon>Bacteria</taxon>
        <taxon>Pseudomonadati</taxon>
        <taxon>Planctomycetota</taxon>
        <taxon>Planctomycetia</taxon>
        <taxon>Pirellulales</taxon>
        <taxon>Lacipirellulaceae</taxon>
        <taxon>Posidoniimonas</taxon>
    </lineage>
</organism>
<dbReference type="Pfam" id="PF07719">
    <property type="entry name" value="TPR_2"/>
    <property type="match status" value="1"/>
</dbReference>
<evidence type="ECO:0000256" key="2">
    <source>
        <dbReference type="ARBA" id="ARBA00022803"/>
    </source>
</evidence>
<accession>A0A5C5V026</accession>
<dbReference type="EMBL" id="SIHJ01000004">
    <property type="protein sequence ID" value="TWT31230.1"/>
    <property type="molecule type" value="Genomic_DNA"/>
</dbReference>
<keyword evidence="5" id="KW-1133">Transmembrane helix</keyword>
<evidence type="ECO:0000256" key="5">
    <source>
        <dbReference type="SAM" id="Phobius"/>
    </source>
</evidence>
<feature type="region of interest" description="Disordered" evidence="4">
    <location>
        <begin position="1"/>
        <end position="24"/>
    </location>
</feature>
<keyword evidence="5" id="KW-0472">Membrane</keyword>
<dbReference type="InterPro" id="IPR011990">
    <property type="entry name" value="TPR-like_helical_dom_sf"/>
</dbReference>
<keyword evidence="5" id="KW-0812">Transmembrane</keyword>
<evidence type="ECO:0000313" key="6">
    <source>
        <dbReference type="EMBL" id="TWT31230.1"/>
    </source>
</evidence>
<comment type="caution">
    <text evidence="6">The sequence shown here is derived from an EMBL/GenBank/DDBJ whole genome shotgun (WGS) entry which is preliminary data.</text>
</comment>
<name>A0A5C5V026_9BACT</name>
<keyword evidence="2 3" id="KW-0802">TPR repeat</keyword>
<dbReference type="Proteomes" id="UP000316714">
    <property type="component" value="Unassembled WGS sequence"/>
</dbReference>
<evidence type="ECO:0000256" key="1">
    <source>
        <dbReference type="ARBA" id="ARBA00022737"/>
    </source>
</evidence>
<keyword evidence="1" id="KW-0677">Repeat</keyword>
<feature type="repeat" description="TPR" evidence="3">
    <location>
        <begin position="606"/>
        <end position="639"/>
    </location>
</feature>
<dbReference type="Pfam" id="PF13174">
    <property type="entry name" value="TPR_6"/>
    <property type="match status" value="1"/>
</dbReference>
<gene>
    <name evidence="6" type="ORF">KOR34_46060</name>
</gene>
<evidence type="ECO:0000256" key="3">
    <source>
        <dbReference type="PROSITE-ProRule" id="PRU00339"/>
    </source>
</evidence>
<protein>
    <submittedName>
        <fullName evidence="6">Tetratricopeptide repeat protein</fullName>
    </submittedName>
</protein>
<evidence type="ECO:0000256" key="4">
    <source>
        <dbReference type="SAM" id="MobiDB-lite"/>
    </source>
</evidence>
<dbReference type="InterPro" id="IPR019734">
    <property type="entry name" value="TPR_rpt"/>
</dbReference>
<evidence type="ECO:0000313" key="7">
    <source>
        <dbReference type="Proteomes" id="UP000316714"/>
    </source>
</evidence>